<keyword evidence="1" id="KW-1133">Transmembrane helix</keyword>
<dbReference type="Proteomes" id="UP001183410">
    <property type="component" value="Unassembled WGS sequence"/>
</dbReference>
<dbReference type="EMBL" id="JAVREO010000219">
    <property type="protein sequence ID" value="MDT0271078.1"/>
    <property type="molecule type" value="Genomic_DNA"/>
</dbReference>
<evidence type="ECO:0000313" key="2">
    <source>
        <dbReference type="EMBL" id="MDT0271078.1"/>
    </source>
</evidence>
<feature type="transmembrane region" description="Helical" evidence="1">
    <location>
        <begin position="23"/>
        <end position="48"/>
    </location>
</feature>
<keyword evidence="1" id="KW-0472">Membrane</keyword>
<accession>A0ABU2K270</accession>
<proteinExistence type="predicted"/>
<organism evidence="2 3">
    <name type="scientific">Streptomyces chisholmiae</name>
    <dbReference type="NCBI Taxonomy" id="3075540"/>
    <lineage>
        <taxon>Bacteria</taxon>
        <taxon>Bacillati</taxon>
        <taxon>Actinomycetota</taxon>
        <taxon>Actinomycetes</taxon>
        <taxon>Kitasatosporales</taxon>
        <taxon>Streptomycetaceae</taxon>
        <taxon>Streptomyces</taxon>
    </lineage>
</organism>
<name>A0ABU2K270_9ACTN</name>
<keyword evidence="1" id="KW-0812">Transmembrane</keyword>
<evidence type="ECO:0000313" key="3">
    <source>
        <dbReference type="Proteomes" id="UP001183410"/>
    </source>
</evidence>
<evidence type="ECO:0000256" key="1">
    <source>
        <dbReference type="SAM" id="Phobius"/>
    </source>
</evidence>
<feature type="non-terminal residue" evidence="2">
    <location>
        <position position="145"/>
    </location>
</feature>
<feature type="non-terminal residue" evidence="2">
    <location>
        <position position="1"/>
    </location>
</feature>
<gene>
    <name evidence="2" type="ORF">RM844_32895</name>
</gene>
<comment type="caution">
    <text evidence="2">The sequence shown here is derived from an EMBL/GenBank/DDBJ whole genome shotgun (WGS) entry which is preliminary data.</text>
</comment>
<sequence>FWAVAGSFDFQFGNERDAITSHVVLTLGIIGGAVFLLVLLARIFWGWVKKMWARAKKGAAILGDLRAYLRLVLIPQVGGYVAKVMVIVVFLAAYSIPVTFGSVMSVLGSNQLANILSFTPGGVGINQAFNSFALDSYTDSTTATA</sequence>
<reference evidence="3" key="1">
    <citation type="submission" date="2023-07" db="EMBL/GenBank/DDBJ databases">
        <title>30 novel species of actinomycetes from the DSMZ collection.</title>
        <authorList>
            <person name="Nouioui I."/>
        </authorList>
    </citation>
    <scope>NUCLEOTIDE SEQUENCE [LARGE SCALE GENOMIC DNA]</scope>
    <source>
        <strain evidence="3">DSM 44915</strain>
    </source>
</reference>
<protein>
    <submittedName>
        <fullName evidence="2">Uncharacterized protein</fullName>
    </submittedName>
</protein>
<keyword evidence="3" id="KW-1185">Reference proteome</keyword>
<dbReference type="RefSeq" id="WP_311671091.1">
    <property type="nucleotide sequence ID" value="NZ_JAVREO010000219.1"/>
</dbReference>